<accession>A0A914WGS8</accession>
<organism evidence="2 3">
    <name type="scientific">Plectus sambesii</name>
    <dbReference type="NCBI Taxonomy" id="2011161"/>
    <lineage>
        <taxon>Eukaryota</taxon>
        <taxon>Metazoa</taxon>
        <taxon>Ecdysozoa</taxon>
        <taxon>Nematoda</taxon>
        <taxon>Chromadorea</taxon>
        <taxon>Plectida</taxon>
        <taxon>Plectina</taxon>
        <taxon>Plectoidea</taxon>
        <taxon>Plectidae</taxon>
        <taxon>Plectus</taxon>
    </lineage>
</organism>
<dbReference type="Proteomes" id="UP000887566">
    <property type="component" value="Unplaced"/>
</dbReference>
<dbReference type="AlphaFoldDB" id="A0A914WGS8"/>
<sequence length="95" mass="11390">MWLEDEMGFSNRRFWAESEWNVVRVRSRMKVVAVGRMDLVLGRREPSTMEEPKERRSRPRLRRRGDRSQSQSHVGNEKNAGSENDGFHFRVREKE</sequence>
<evidence type="ECO:0000256" key="1">
    <source>
        <dbReference type="SAM" id="MobiDB-lite"/>
    </source>
</evidence>
<keyword evidence="2" id="KW-1185">Reference proteome</keyword>
<evidence type="ECO:0000313" key="2">
    <source>
        <dbReference type="Proteomes" id="UP000887566"/>
    </source>
</evidence>
<feature type="compositionally biased region" description="Basic residues" evidence="1">
    <location>
        <begin position="55"/>
        <end position="65"/>
    </location>
</feature>
<evidence type="ECO:0000313" key="3">
    <source>
        <dbReference type="WBParaSite" id="PSAMB.scaffold4197size15334.g23690.t1"/>
    </source>
</evidence>
<reference evidence="3" key="1">
    <citation type="submission" date="2022-11" db="UniProtKB">
        <authorList>
            <consortium name="WormBaseParasite"/>
        </authorList>
    </citation>
    <scope>IDENTIFICATION</scope>
</reference>
<protein>
    <submittedName>
        <fullName evidence="3">Uncharacterized protein</fullName>
    </submittedName>
</protein>
<name>A0A914WGS8_9BILA</name>
<feature type="compositionally biased region" description="Basic and acidic residues" evidence="1">
    <location>
        <begin position="42"/>
        <end position="54"/>
    </location>
</feature>
<feature type="compositionally biased region" description="Basic and acidic residues" evidence="1">
    <location>
        <begin position="85"/>
        <end position="95"/>
    </location>
</feature>
<feature type="region of interest" description="Disordered" evidence="1">
    <location>
        <begin position="42"/>
        <end position="95"/>
    </location>
</feature>
<dbReference type="WBParaSite" id="PSAMB.scaffold4197size15334.g23690.t1">
    <property type="protein sequence ID" value="PSAMB.scaffold4197size15334.g23690.t1"/>
    <property type="gene ID" value="PSAMB.scaffold4197size15334.g23690"/>
</dbReference>
<proteinExistence type="predicted"/>